<dbReference type="Proteomes" id="UP000183610">
    <property type="component" value="Unassembled WGS sequence"/>
</dbReference>
<accession>A0AAX2DMR1</accession>
<dbReference type="EMBL" id="FNMX01000003">
    <property type="protein sequence ID" value="SDW40642.1"/>
    <property type="molecule type" value="Genomic_DNA"/>
</dbReference>
<gene>
    <name evidence="1" type="ORF">SAMN05421782_103100</name>
</gene>
<organism evidence="1 2">
    <name type="scientific">Listeria ivanovii</name>
    <dbReference type="NCBI Taxonomy" id="1638"/>
    <lineage>
        <taxon>Bacteria</taxon>
        <taxon>Bacillati</taxon>
        <taxon>Bacillota</taxon>
        <taxon>Bacilli</taxon>
        <taxon>Bacillales</taxon>
        <taxon>Listeriaceae</taxon>
        <taxon>Listeria</taxon>
    </lineage>
</organism>
<evidence type="ECO:0000313" key="1">
    <source>
        <dbReference type="EMBL" id="SDW40642.1"/>
    </source>
</evidence>
<dbReference type="AlphaFoldDB" id="A0AAX2DMR1"/>
<sequence>MVMEIKVLKNPDGTIFYPQTHWEAIRGLVLVGQDVDGIMTALDKIKLDSIEDGAEKNNVTSLDISNWNEKQDAVLVSANGTKFRILVTDNGELRTIQL</sequence>
<name>A0AAX2DMR1_LISIV</name>
<reference evidence="1 2" key="1">
    <citation type="submission" date="2016-10" db="EMBL/GenBank/DDBJ databases">
        <authorList>
            <person name="Varghese N."/>
            <person name="Submissions S."/>
        </authorList>
    </citation>
    <scope>NUCLEOTIDE SEQUENCE [LARGE SCALE GENOMIC DNA]</scope>
    <source>
        <strain evidence="1 2">ATCC 49954</strain>
    </source>
</reference>
<evidence type="ECO:0000313" key="2">
    <source>
        <dbReference type="Proteomes" id="UP000183610"/>
    </source>
</evidence>
<protein>
    <recommendedName>
        <fullName evidence="3">CCA-adding enzyme</fullName>
    </recommendedName>
</protein>
<comment type="caution">
    <text evidence="1">The sequence shown here is derived from an EMBL/GenBank/DDBJ whole genome shotgun (WGS) entry which is preliminary data.</text>
</comment>
<evidence type="ECO:0008006" key="3">
    <source>
        <dbReference type="Google" id="ProtNLM"/>
    </source>
</evidence>
<proteinExistence type="predicted"/>
<dbReference type="RefSeq" id="WP_038408663.1">
    <property type="nucleotide sequence ID" value="NZ_FNMX01000003.1"/>
</dbReference>